<name>A0ABM1MIK5_NICVS</name>
<comment type="similarity">
    <text evidence="4">Belongs to the Cob(I)alamin adenosyltransferase family.</text>
</comment>
<keyword evidence="1 4" id="KW-0808">Transferase</keyword>
<evidence type="ECO:0000256" key="4">
    <source>
        <dbReference type="RuleBase" id="RU366026"/>
    </source>
</evidence>
<dbReference type="RefSeq" id="XP_017774405.1">
    <property type="nucleotide sequence ID" value="XM_017918916.1"/>
</dbReference>
<keyword evidence="3 4" id="KW-0067">ATP-binding</keyword>
<dbReference type="PANTHER" id="PTHR12213">
    <property type="entry name" value="CORRINOID ADENOSYLTRANSFERASE"/>
    <property type="match status" value="1"/>
</dbReference>
<evidence type="ECO:0000256" key="3">
    <source>
        <dbReference type="ARBA" id="ARBA00022840"/>
    </source>
</evidence>
<evidence type="ECO:0000259" key="5">
    <source>
        <dbReference type="Pfam" id="PF01923"/>
    </source>
</evidence>
<gene>
    <name evidence="7" type="primary">LOC108561119</name>
</gene>
<dbReference type="NCBIfam" id="TIGR00636">
    <property type="entry name" value="PduO_Nterm"/>
    <property type="match status" value="1"/>
</dbReference>
<dbReference type="InterPro" id="IPR029499">
    <property type="entry name" value="PduO-typ"/>
</dbReference>
<reference evidence="7" key="1">
    <citation type="submission" date="2025-08" db="UniProtKB">
        <authorList>
            <consortium name="RefSeq"/>
        </authorList>
    </citation>
    <scope>IDENTIFICATION</scope>
    <source>
        <tissue evidence="7">Whole Larva</tissue>
    </source>
</reference>
<evidence type="ECO:0000256" key="2">
    <source>
        <dbReference type="ARBA" id="ARBA00022741"/>
    </source>
</evidence>
<keyword evidence="6" id="KW-1185">Reference proteome</keyword>
<dbReference type="SUPFAM" id="SSF89028">
    <property type="entry name" value="Cobalamin adenosyltransferase-like"/>
    <property type="match status" value="1"/>
</dbReference>
<dbReference type="InterPro" id="IPR036451">
    <property type="entry name" value="CblAdoTrfase-like_sf"/>
</dbReference>
<accession>A0ABM1MIK5</accession>
<sequence>MFTRRLISGPSFNLIRNCTRESAFSGDDGKSAKLTGEILNKDDRIFYAIGATEELLSYIGLTKEYAVEAQHEYIHKLTRIQTVLIDINTAISKYDSMSKQKIPKKHTKELEEWNSKYSKELPAPELYIIPGGGICSASLHVARSLCRRTERVLVPLVREGGLDKEAQVYMNRLADFLFTLSRIASKLDKRTESIYQPQPGETLQAQ</sequence>
<evidence type="ECO:0000313" key="6">
    <source>
        <dbReference type="Proteomes" id="UP000695000"/>
    </source>
</evidence>
<dbReference type="Pfam" id="PF01923">
    <property type="entry name" value="Cob_adeno_trans"/>
    <property type="match status" value="1"/>
</dbReference>
<feature type="domain" description="Cobalamin adenosyltransferase-like" evidence="5">
    <location>
        <begin position="25"/>
        <end position="183"/>
    </location>
</feature>
<proteinExistence type="inferred from homology"/>
<evidence type="ECO:0000313" key="7">
    <source>
        <dbReference type="RefSeq" id="XP_017774405.1"/>
    </source>
</evidence>
<dbReference type="PANTHER" id="PTHR12213:SF0">
    <property type="entry name" value="CORRINOID ADENOSYLTRANSFERASE MMAB"/>
    <property type="match status" value="1"/>
</dbReference>
<evidence type="ECO:0000256" key="1">
    <source>
        <dbReference type="ARBA" id="ARBA00022679"/>
    </source>
</evidence>
<dbReference type="Proteomes" id="UP000695000">
    <property type="component" value="Unplaced"/>
</dbReference>
<organism evidence="6 7">
    <name type="scientific">Nicrophorus vespilloides</name>
    <name type="common">Boreal carrion beetle</name>
    <dbReference type="NCBI Taxonomy" id="110193"/>
    <lineage>
        <taxon>Eukaryota</taxon>
        <taxon>Metazoa</taxon>
        <taxon>Ecdysozoa</taxon>
        <taxon>Arthropoda</taxon>
        <taxon>Hexapoda</taxon>
        <taxon>Insecta</taxon>
        <taxon>Pterygota</taxon>
        <taxon>Neoptera</taxon>
        <taxon>Endopterygota</taxon>
        <taxon>Coleoptera</taxon>
        <taxon>Polyphaga</taxon>
        <taxon>Staphyliniformia</taxon>
        <taxon>Silphidae</taxon>
        <taxon>Nicrophorinae</taxon>
        <taxon>Nicrophorus</taxon>
    </lineage>
</organism>
<dbReference type="GeneID" id="108561119"/>
<dbReference type="InterPro" id="IPR016030">
    <property type="entry name" value="CblAdoTrfase-like"/>
</dbReference>
<dbReference type="Gene3D" id="1.20.1200.10">
    <property type="entry name" value="Cobalamin adenosyltransferase-like"/>
    <property type="match status" value="1"/>
</dbReference>
<protein>
    <submittedName>
        <fullName evidence="7">Cob(I)yrinic acid a,c-diamide adenosyltransferase, mitochondrial-like</fullName>
    </submittedName>
</protein>
<keyword evidence="2 4" id="KW-0547">Nucleotide-binding</keyword>